<evidence type="ECO:0000256" key="4">
    <source>
        <dbReference type="ARBA" id="ARBA00038054"/>
    </source>
</evidence>
<reference evidence="6 7" key="1">
    <citation type="journal article" date="2012" name="J. Bacteriol.">
        <title>Complete Genome Sequence of Mycobacterium vaccae Type Strain ATCC 25954.</title>
        <authorList>
            <person name="Ho Y.S."/>
            <person name="Adroub S.A."/>
            <person name="Abadi M."/>
            <person name="Al Alwan B."/>
            <person name="Alkhateeb R."/>
            <person name="Gao G."/>
            <person name="Ragab A."/>
            <person name="Ali S."/>
            <person name="van Soolingen D."/>
            <person name="Bitter W."/>
            <person name="Pain A."/>
            <person name="Abdallah A.M."/>
        </authorList>
    </citation>
    <scope>NUCLEOTIDE SEQUENCE [LARGE SCALE GENOMIC DNA]</scope>
    <source>
        <strain evidence="6 7">ATCC 25954</strain>
    </source>
</reference>
<evidence type="ECO:0000256" key="2">
    <source>
        <dbReference type="ARBA" id="ARBA00022630"/>
    </source>
</evidence>
<dbReference type="InterPro" id="IPR002563">
    <property type="entry name" value="Flavin_Rdtase-like_dom"/>
</dbReference>
<comment type="caution">
    <text evidence="6">The sequence shown here is derived from an EMBL/GenBank/DDBJ whole genome shotgun (WGS) entry which is preliminary data.</text>
</comment>
<dbReference type="Pfam" id="PF01613">
    <property type="entry name" value="Flavin_Reduct"/>
    <property type="match status" value="1"/>
</dbReference>
<dbReference type="Gene3D" id="2.30.110.10">
    <property type="entry name" value="Electron Transport, Fmn-binding Protein, Chain A"/>
    <property type="match status" value="1"/>
</dbReference>
<keyword evidence="7" id="KW-1185">Reference proteome</keyword>
<organism evidence="6 7">
    <name type="scientific">Mycolicibacterium vaccae ATCC 25954</name>
    <dbReference type="NCBI Taxonomy" id="1194972"/>
    <lineage>
        <taxon>Bacteria</taxon>
        <taxon>Bacillati</taxon>
        <taxon>Actinomycetota</taxon>
        <taxon>Actinomycetes</taxon>
        <taxon>Mycobacteriales</taxon>
        <taxon>Mycobacteriaceae</taxon>
        <taxon>Mycolicibacterium</taxon>
    </lineage>
</organism>
<sequence>MTLQSLHGQHFLPDRMEPDAAYKLISACVQPRPIAWVSTISPGGVRNLAPFSFFTVASRTPVSVMFSIGERLGTIGGIKDTLANIRATRELVVNIPAAGQADSVAGSSATVDPDVDEFDLADVPTVASRLVRPESVDGALFSLECVLSHEVPVGTDVVIVARVLAVTSRRQLLDEAMHIEETGFLGRLAGPYFTTEMNRVPQMQPGAPR</sequence>
<name>K0V1M3_MYCVA</name>
<gene>
    <name evidence="6" type="ORF">MVAC_00095</name>
</gene>
<dbReference type="RefSeq" id="WP_003928396.1">
    <property type="nucleotide sequence ID" value="NZ_JH814683.1"/>
</dbReference>
<dbReference type="eggNOG" id="COG1853">
    <property type="taxonomic scope" value="Bacteria"/>
</dbReference>
<dbReference type="AlphaFoldDB" id="K0V1M3"/>
<dbReference type="SUPFAM" id="SSF50475">
    <property type="entry name" value="FMN-binding split barrel"/>
    <property type="match status" value="1"/>
</dbReference>
<dbReference type="PANTHER" id="PTHR33798">
    <property type="entry name" value="FLAVOPROTEIN OXYGENASE"/>
    <property type="match status" value="1"/>
</dbReference>
<dbReference type="Proteomes" id="UP000006072">
    <property type="component" value="Unassembled WGS sequence"/>
</dbReference>
<dbReference type="PANTHER" id="PTHR33798:SF5">
    <property type="entry name" value="FLAVIN REDUCTASE LIKE DOMAIN-CONTAINING PROTEIN"/>
    <property type="match status" value="1"/>
</dbReference>
<dbReference type="EMBL" id="ALQA01000001">
    <property type="protein sequence ID" value="EJZ12901.1"/>
    <property type="molecule type" value="Genomic_DNA"/>
</dbReference>
<dbReference type="SMART" id="SM00903">
    <property type="entry name" value="Flavin_Reduct"/>
    <property type="match status" value="1"/>
</dbReference>
<feature type="domain" description="Flavin reductase like" evidence="5">
    <location>
        <begin position="28"/>
        <end position="186"/>
    </location>
</feature>
<comment type="similarity">
    <text evidence="4">Belongs to the flavoredoxin family.</text>
</comment>
<evidence type="ECO:0000313" key="6">
    <source>
        <dbReference type="EMBL" id="EJZ12901.1"/>
    </source>
</evidence>
<evidence type="ECO:0000256" key="3">
    <source>
        <dbReference type="ARBA" id="ARBA00022643"/>
    </source>
</evidence>
<dbReference type="GO" id="GO:0010181">
    <property type="term" value="F:FMN binding"/>
    <property type="evidence" value="ECO:0007669"/>
    <property type="project" value="InterPro"/>
</dbReference>
<evidence type="ECO:0000313" key="7">
    <source>
        <dbReference type="Proteomes" id="UP000006072"/>
    </source>
</evidence>
<keyword evidence="3" id="KW-0288">FMN</keyword>
<dbReference type="GO" id="GO:0016646">
    <property type="term" value="F:oxidoreductase activity, acting on the CH-NH group of donors, NAD or NADP as acceptor"/>
    <property type="evidence" value="ECO:0007669"/>
    <property type="project" value="UniProtKB-ARBA"/>
</dbReference>
<dbReference type="PATRIC" id="fig|1194972.3.peg.20"/>
<proteinExistence type="inferred from homology"/>
<evidence type="ECO:0000259" key="5">
    <source>
        <dbReference type="SMART" id="SM00903"/>
    </source>
</evidence>
<evidence type="ECO:0000256" key="1">
    <source>
        <dbReference type="ARBA" id="ARBA00001917"/>
    </source>
</evidence>
<accession>K0V1M3</accession>
<dbReference type="HOGENOM" id="CLU_059021_3_1_11"/>
<keyword evidence="2" id="KW-0285">Flavoprotein</keyword>
<dbReference type="InterPro" id="IPR012349">
    <property type="entry name" value="Split_barrel_FMN-bd"/>
</dbReference>
<comment type="cofactor">
    <cofactor evidence="1">
        <name>FMN</name>
        <dbReference type="ChEBI" id="CHEBI:58210"/>
    </cofactor>
</comment>
<protein>
    <recommendedName>
        <fullName evidence="5">Flavin reductase like domain-containing protein</fullName>
    </recommendedName>
</protein>